<protein>
    <submittedName>
        <fullName evidence="1">Uncharacterized protein</fullName>
    </submittedName>
</protein>
<accession>A0ABX0SKV8</accession>
<name>A0ABX0SKV8_9ACTN</name>
<gene>
    <name evidence="1" type="ORF">FB473_001971</name>
</gene>
<evidence type="ECO:0000313" key="1">
    <source>
        <dbReference type="EMBL" id="NIH57326.1"/>
    </source>
</evidence>
<dbReference type="EMBL" id="JAAMOZ010000001">
    <property type="protein sequence ID" value="NIH57326.1"/>
    <property type="molecule type" value="Genomic_DNA"/>
</dbReference>
<organism evidence="1 2">
    <name type="scientific">Brooklawnia cerclae</name>
    <dbReference type="NCBI Taxonomy" id="349934"/>
    <lineage>
        <taxon>Bacteria</taxon>
        <taxon>Bacillati</taxon>
        <taxon>Actinomycetota</taxon>
        <taxon>Actinomycetes</taxon>
        <taxon>Propionibacteriales</taxon>
        <taxon>Propionibacteriaceae</taxon>
        <taxon>Brooklawnia</taxon>
    </lineage>
</organism>
<dbReference type="RefSeq" id="WP_167166927.1">
    <property type="nucleotide sequence ID" value="NZ_BAAAOO010000014.1"/>
</dbReference>
<reference evidence="1 2" key="1">
    <citation type="submission" date="2020-02" db="EMBL/GenBank/DDBJ databases">
        <title>Sequencing the genomes of 1000 actinobacteria strains.</title>
        <authorList>
            <person name="Klenk H.-P."/>
        </authorList>
    </citation>
    <scope>NUCLEOTIDE SEQUENCE [LARGE SCALE GENOMIC DNA]</scope>
    <source>
        <strain evidence="1 2">DSM 19609</strain>
    </source>
</reference>
<sequence length="194" mass="20481">MVQDIAKMKTDQAEALAAIRSSFAGPIDFLLHQTQFSEASPGSATALTFDPLTADIPLTWVAFDAAADATLEVTTSSTGSISYQCGGMLIAGSRYGATTIATIGMEVMDENGIQLRPPQNGDGNYSHVFVGTSELVRVANAGSGHMHRLDMMPHTTYVLRCRRGYQATPYSGITTGGAQVIFQGTALTVTKLGI</sequence>
<evidence type="ECO:0000313" key="2">
    <source>
        <dbReference type="Proteomes" id="UP000749311"/>
    </source>
</evidence>
<dbReference type="Proteomes" id="UP000749311">
    <property type="component" value="Unassembled WGS sequence"/>
</dbReference>
<proteinExistence type="predicted"/>
<comment type="caution">
    <text evidence="1">The sequence shown here is derived from an EMBL/GenBank/DDBJ whole genome shotgun (WGS) entry which is preliminary data.</text>
</comment>
<keyword evidence="2" id="KW-1185">Reference proteome</keyword>